<keyword evidence="2" id="KW-1185">Reference proteome</keyword>
<name>A0A250KMC1_9GAMM</name>
<dbReference type="AlphaFoldDB" id="A0A250KMC1"/>
<evidence type="ECO:0000313" key="2">
    <source>
        <dbReference type="Proteomes" id="UP000266313"/>
    </source>
</evidence>
<accession>A0A250KMC1</accession>
<protein>
    <submittedName>
        <fullName evidence="1">Aldolase</fullName>
    </submittedName>
</protein>
<dbReference type="SUPFAM" id="SSF51569">
    <property type="entry name" value="Aldolase"/>
    <property type="match status" value="1"/>
</dbReference>
<proteinExistence type="predicted"/>
<dbReference type="InterPro" id="IPR013785">
    <property type="entry name" value="Aldolase_TIM"/>
</dbReference>
<dbReference type="Proteomes" id="UP000266313">
    <property type="component" value="Chromosome"/>
</dbReference>
<dbReference type="KEGG" id="mmai:sS8_0743"/>
<dbReference type="RefSeq" id="WP_119628449.1">
    <property type="nucleotide sequence ID" value="NZ_AP017928.1"/>
</dbReference>
<gene>
    <name evidence="1" type="ORF">sS8_0743</name>
</gene>
<reference evidence="1 2" key="1">
    <citation type="submission" date="2016-12" db="EMBL/GenBank/DDBJ databases">
        <title>Genome sequencing of Methylocaldum marinum.</title>
        <authorList>
            <person name="Takeuchi M."/>
            <person name="Kamagata Y."/>
            <person name="Hiraoka S."/>
            <person name="Oshima K."/>
            <person name="Hattori M."/>
            <person name="Iwasaki W."/>
        </authorList>
    </citation>
    <scope>NUCLEOTIDE SEQUENCE [LARGE SCALE GENOMIC DNA]</scope>
    <source>
        <strain evidence="1 2">S8</strain>
    </source>
</reference>
<organism evidence="1 2">
    <name type="scientific">Methylocaldum marinum</name>
    <dbReference type="NCBI Taxonomy" id="1432792"/>
    <lineage>
        <taxon>Bacteria</taxon>
        <taxon>Pseudomonadati</taxon>
        <taxon>Pseudomonadota</taxon>
        <taxon>Gammaproteobacteria</taxon>
        <taxon>Methylococcales</taxon>
        <taxon>Methylococcaceae</taxon>
        <taxon>Methylocaldum</taxon>
    </lineage>
</organism>
<sequence length="478" mass="53403">MLFRTAVDIESALRGVLEIKGNEVDVVDAGKLRETCIDRLVYNAVFHENEEFRYFLQWLIREAAAKQVIYPTSFQGLQEAAVLGAIPAFTIPVLSLHALSYDAARACFRAARDTGAGAFSFGYNDEIVGYGYQPPVEYATCILGAALREGYQRAVFLQCDHIRVGRASYRVSRDDEIDRLKERIEEAVTAGIFNIDIDTSSLADFSLPSVAEQQQPSSQECAGLVAFIREIEPEELSVDIGAEIRAMRDGNLTADEFRAFMEGFYDQLSIPGGKKDLSKLIVLLGGAKDEADVDLELLRDIGEIARREYGLGLAVRSGVMPIPETLFPRFPENNISELHLAAPFEDLIFDHEAFAPELKNTVYRWIDCEWPGQRQPGMNDEDFYRATRKRALLPFKQALWDMPGELRDRIMADVQGQAVSYFDTLKARNTTGLVRDTVDIERVGLPTPVSGYTRTAETTFKTLLDRMGGTRPITVGPL</sequence>
<evidence type="ECO:0000313" key="1">
    <source>
        <dbReference type="EMBL" id="BBA32708.1"/>
    </source>
</evidence>
<dbReference type="Gene3D" id="3.20.20.70">
    <property type="entry name" value="Aldolase class I"/>
    <property type="match status" value="1"/>
</dbReference>
<dbReference type="OrthoDB" id="9803995at2"/>
<dbReference type="EMBL" id="AP017928">
    <property type="protein sequence ID" value="BBA32708.1"/>
    <property type="molecule type" value="Genomic_DNA"/>
</dbReference>